<organism evidence="2 3">
    <name type="scientific">Batillaria attramentaria</name>
    <dbReference type="NCBI Taxonomy" id="370345"/>
    <lineage>
        <taxon>Eukaryota</taxon>
        <taxon>Metazoa</taxon>
        <taxon>Spiralia</taxon>
        <taxon>Lophotrochozoa</taxon>
        <taxon>Mollusca</taxon>
        <taxon>Gastropoda</taxon>
        <taxon>Caenogastropoda</taxon>
        <taxon>Sorbeoconcha</taxon>
        <taxon>Cerithioidea</taxon>
        <taxon>Batillariidae</taxon>
        <taxon>Batillaria</taxon>
    </lineage>
</organism>
<name>A0ABD0JC62_9CAEN</name>
<comment type="caution">
    <text evidence="2">The sequence shown here is derived from an EMBL/GenBank/DDBJ whole genome shotgun (WGS) entry which is preliminary data.</text>
</comment>
<evidence type="ECO:0000313" key="2">
    <source>
        <dbReference type="EMBL" id="KAK7469590.1"/>
    </source>
</evidence>
<dbReference type="EMBL" id="JACVVK020000511">
    <property type="protein sequence ID" value="KAK7469590.1"/>
    <property type="molecule type" value="Genomic_DNA"/>
</dbReference>
<dbReference type="Proteomes" id="UP001519460">
    <property type="component" value="Unassembled WGS sequence"/>
</dbReference>
<evidence type="ECO:0000313" key="3">
    <source>
        <dbReference type="Proteomes" id="UP001519460"/>
    </source>
</evidence>
<proteinExistence type="predicted"/>
<gene>
    <name evidence="2" type="ORF">BaRGS_00036380</name>
</gene>
<feature type="domain" description="IgGFc-binding protein N-terminal" evidence="1">
    <location>
        <begin position="74"/>
        <end position="382"/>
    </location>
</feature>
<dbReference type="AlphaFoldDB" id="A0ABD0JC62"/>
<evidence type="ECO:0000259" key="1">
    <source>
        <dbReference type="Pfam" id="PF17517"/>
    </source>
</evidence>
<dbReference type="Pfam" id="PF17517">
    <property type="entry name" value="IgGFc_binding"/>
    <property type="match status" value="1"/>
</dbReference>
<reference evidence="2 3" key="1">
    <citation type="journal article" date="2023" name="Sci. Data">
        <title>Genome assembly of the Korean intertidal mud-creeper Batillaria attramentaria.</title>
        <authorList>
            <person name="Patra A.K."/>
            <person name="Ho P.T."/>
            <person name="Jun S."/>
            <person name="Lee S.J."/>
            <person name="Kim Y."/>
            <person name="Won Y.J."/>
        </authorList>
    </citation>
    <scope>NUCLEOTIDE SEQUENCE [LARGE SCALE GENOMIC DNA]</scope>
    <source>
        <strain evidence="2">Wonlab-2016</strain>
    </source>
</reference>
<keyword evidence="3" id="KW-1185">Reference proteome</keyword>
<sequence>MFAQVNITTPKLRQNRGRVELRLHVSANQPLSKMIRTSYTNPTKGKLLDGIRVVAEDDIAVFVNNPSNNATGVTSILSTASLGTHYTFPSIPRTFDGQVSICIGNLDKENRVWVTLPQTSNGAPVSLEFKNTWYGPGQKFKVELQSYEFADIRDVASNGDLTGAVITSDWPVAVFSAAVFHMTNIRTIRPGPPQDDKDIIIENIPPQKSWGKTFVVTASPSTTPGDFIKVLAGDSDVTIWFSTLNVCSLRKAGDFCVLDVPPNRSFTITANKPVEVVQYRSSFTDDSAPFMFLVPPVESYGKEFTVPIIFNKQYVIGSQNYIVLITHVCHADRVTIRHSYTPQQKTYASKLSSWQPVADGTYVTSHVKVEVGYVTIAVEPSDDPVEDEMAVVGGFFFGQGPHKAYAAPLGLHMTPGKKVFQFSLPDDRQRNAKGKEPVIDGHSKLVARDKLPLTFPLDAREMTSRVACHHECWTMPNCLYVAYSKARNADSSDCRLFGPTAQCSGLKDSPGFLLYKLSK</sequence>
<accession>A0ABD0JC62</accession>
<protein>
    <recommendedName>
        <fullName evidence="1">IgGFc-binding protein N-terminal domain-containing protein</fullName>
    </recommendedName>
</protein>
<dbReference type="InterPro" id="IPR035234">
    <property type="entry name" value="IgGFc-bd_N"/>
</dbReference>
<dbReference type="PANTHER" id="PTHR46534">
    <property type="entry name" value="IGGFC_BINDING DOMAIN-CONTAINING PROTEIN"/>
    <property type="match status" value="1"/>
</dbReference>
<dbReference type="PANTHER" id="PTHR46534:SF1">
    <property type="entry name" value="IGGFC-BINDING PROTEIN N-TERMINAL DOMAIN-CONTAINING PROTEIN"/>
    <property type="match status" value="1"/>
</dbReference>